<dbReference type="Gene3D" id="3.30.70.270">
    <property type="match status" value="1"/>
</dbReference>
<dbReference type="GO" id="GO:0052621">
    <property type="term" value="F:diguanylate cyclase activity"/>
    <property type="evidence" value="ECO:0007669"/>
    <property type="project" value="UniProtKB-EC"/>
</dbReference>
<keyword evidence="1" id="KW-0472">Membrane</keyword>
<evidence type="ECO:0000259" key="2">
    <source>
        <dbReference type="PROSITE" id="PS50887"/>
    </source>
</evidence>
<dbReference type="EMBL" id="LWAE01000005">
    <property type="protein sequence ID" value="KZL90472.1"/>
    <property type="molecule type" value="Genomic_DNA"/>
</dbReference>
<feature type="domain" description="GGDEF" evidence="2">
    <location>
        <begin position="458"/>
        <end position="590"/>
    </location>
</feature>
<dbReference type="InterPro" id="IPR043128">
    <property type="entry name" value="Rev_trsase/Diguanyl_cyclase"/>
</dbReference>
<sequence length="590" mass="67270">MFYKNNLLRKKQNMIILLLILTILFLCGCEGKKSIAPKASQGIIDLSNWNFQKDGLAKLDGQWELYRGELLEPKDFKNNNKKPLDFFKVPNSFVNTVNNNKLPKFGYGTMRLVIKTKGNDDSLYGIKTQSILSASKIWVNGQLVASSGTVGKDANTAIESFEHQIAFFKNDNREIELVIQTSNFNNVTGKIQSVFLGTDTQIKRAYIVNVASDAFIIGCLFIMGIYHFALYYKRRKYKAPLYFGVFCLIVALRNVLVGERIIFDVFPNIPFNLFNKIAYLTVYIGIPFIVMFFKELFTEEFSFKMVRLMKIVSLLISLVTIFTNIEFYETFLIYYEIWTLVLFIYILFITIKAVIKKKQGALMILFGFIVFLITAFHDMILHAGLLHTNSLIPFGFFIFIFSQSYMLAAKFSDAFVKIEKLVEENKAVYIDELTGILNRRGFYEQGGNLFKAALITGGRSTLFFGDLNKLKTINDSFGHKEGDEAIRSTAHLLKNTFGKDDIVARMSGDEFIAISVNKASEEEAKKIIERVNINFHKHNSSSNKPYELSISMGYSICLPTVNTTFEELIHQADTMLYDAKTIIKNNCSTS</sequence>
<dbReference type="STRING" id="1121326.CLMAG_42430"/>
<dbReference type="Pfam" id="PF00990">
    <property type="entry name" value="GGDEF"/>
    <property type="match status" value="1"/>
</dbReference>
<dbReference type="NCBIfam" id="TIGR00254">
    <property type="entry name" value="GGDEF"/>
    <property type="match status" value="1"/>
</dbReference>
<feature type="transmembrane region" description="Helical" evidence="1">
    <location>
        <begin position="362"/>
        <end position="385"/>
    </location>
</feature>
<dbReference type="AlphaFoldDB" id="A0A161YJ81"/>
<dbReference type="PROSITE" id="PS50887">
    <property type="entry name" value="GGDEF"/>
    <property type="match status" value="1"/>
</dbReference>
<reference evidence="3 4" key="1">
    <citation type="submission" date="2016-04" db="EMBL/GenBank/DDBJ databases">
        <title>Genome sequence of Clostridium magnum DSM 2767.</title>
        <authorList>
            <person name="Poehlein A."/>
            <person name="Uhlig R."/>
            <person name="Fischer R."/>
            <person name="Bahl H."/>
            <person name="Daniel R."/>
        </authorList>
    </citation>
    <scope>NUCLEOTIDE SEQUENCE [LARGE SCALE GENOMIC DNA]</scope>
    <source>
        <strain evidence="3 4">DSM 2767</strain>
    </source>
</reference>
<dbReference type="GO" id="GO:0043709">
    <property type="term" value="P:cell adhesion involved in single-species biofilm formation"/>
    <property type="evidence" value="ECO:0007669"/>
    <property type="project" value="TreeGrafter"/>
</dbReference>
<dbReference type="InterPro" id="IPR050469">
    <property type="entry name" value="Diguanylate_Cyclase"/>
</dbReference>
<keyword evidence="3" id="KW-0808">Transferase</keyword>
<keyword evidence="1" id="KW-1133">Transmembrane helix</keyword>
<dbReference type="SUPFAM" id="SSF49785">
    <property type="entry name" value="Galactose-binding domain-like"/>
    <property type="match status" value="1"/>
</dbReference>
<organism evidence="3 4">
    <name type="scientific">Clostridium magnum DSM 2767</name>
    <dbReference type="NCBI Taxonomy" id="1121326"/>
    <lineage>
        <taxon>Bacteria</taxon>
        <taxon>Bacillati</taxon>
        <taxon>Bacillota</taxon>
        <taxon>Clostridia</taxon>
        <taxon>Eubacteriales</taxon>
        <taxon>Clostridiaceae</taxon>
        <taxon>Clostridium</taxon>
    </lineage>
</organism>
<dbReference type="InterPro" id="IPR029787">
    <property type="entry name" value="Nucleotide_cyclase"/>
</dbReference>
<dbReference type="SUPFAM" id="SSF55073">
    <property type="entry name" value="Nucleotide cyclase"/>
    <property type="match status" value="1"/>
</dbReference>
<dbReference type="InterPro" id="IPR011623">
    <property type="entry name" value="7TMR_DISM_rcpt_extracell_dom1"/>
</dbReference>
<dbReference type="SMART" id="SM00267">
    <property type="entry name" value="GGDEF"/>
    <property type="match status" value="1"/>
</dbReference>
<dbReference type="EC" id="2.7.7.65" evidence="3"/>
<evidence type="ECO:0000313" key="3">
    <source>
        <dbReference type="EMBL" id="KZL90472.1"/>
    </source>
</evidence>
<dbReference type="PANTHER" id="PTHR45138">
    <property type="entry name" value="REGULATORY COMPONENTS OF SENSORY TRANSDUCTION SYSTEM"/>
    <property type="match status" value="1"/>
</dbReference>
<protein>
    <submittedName>
        <fullName evidence="3">Putative diguanylate cyclase AdrA</fullName>
        <ecNumber evidence="3">2.7.7.65</ecNumber>
    </submittedName>
</protein>
<gene>
    <name evidence="3" type="primary">adrA_3</name>
    <name evidence="3" type="ORF">CLMAG_42430</name>
</gene>
<dbReference type="CDD" id="cd01949">
    <property type="entry name" value="GGDEF"/>
    <property type="match status" value="1"/>
</dbReference>
<feature type="transmembrane region" description="Helical" evidence="1">
    <location>
        <begin position="391"/>
        <end position="408"/>
    </location>
</feature>
<dbReference type="PATRIC" id="fig|1121326.3.peg.4303"/>
<dbReference type="GO" id="GO:1902201">
    <property type="term" value="P:negative regulation of bacterial-type flagellum-dependent cell motility"/>
    <property type="evidence" value="ECO:0007669"/>
    <property type="project" value="TreeGrafter"/>
</dbReference>
<feature type="transmembrane region" description="Helical" evidence="1">
    <location>
        <begin position="214"/>
        <end position="232"/>
    </location>
</feature>
<keyword evidence="3" id="KW-0548">Nucleotidyltransferase</keyword>
<keyword evidence="4" id="KW-1185">Reference proteome</keyword>
<feature type="transmembrane region" description="Helical" evidence="1">
    <location>
        <begin position="331"/>
        <end position="355"/>
    </location>
</feature>
<dbReference type="InterPro" id="IPR000160">
    <property type="entry name" value="GGDEF_dom"/>
</dbReference>
<proteinExistence type="predicted"/>
<dbReference type="GO" id="GO:0005886">
    <property type="term" value="C:plasma membrane"/>
    <property type="evidence" value="ECO:0007669"/>
    <property type="project" value="TreeGrafter"/>
</dbReference>
<keyword evidence="1" id="KW-0812">Transmembrane</keyword>
<feature type="transmembrane region" description="Helical" evidence="1">
    <location>
        <begin position="308"/>
        <end position="325"/>
    </location>
</feature>
<evidence type="ECO:0000313" key="4">
    <source>
        <dbReference type="Proteomes" id="UP000076603"/>
    </source>
</evidence>
<dbReference type="PANTHER" id="PTHR45138:SF9">
    <property type="entry name" value="DIGUANYLATE CYCLASE DGCM-RELATED"/>
    <property type="match status" value="1"/>
</dbReference>
<comment type="caution">
    <text evidence="3">The sequence shown here is derived from an EMBL/GenBank/DDBJ whole genome shotgun (WGS) entry which is preliminary data.</text>
</comment>
<name>A0A161YJ81_9CLOT</name>
<dbReference type="InterPro" id="IPR008979">
    <property type="entry name" value="Galactose-bd-like_sf"/>
</dbReference>
<feature type="transmembrane region" description="Helical" evidence="1">
    <location>
        <begin position="239"/>
        <end position="257"/>
    </location>
</feature>
<dbReference type="Proteomes" id="UP000076603">
    <property type="component" value="Unassembled WGS sequence"/>
</dbReference>
<dbReference type="PROSITE" id="PS51257">
    <property type="entry name" value="PROKAR_LIPOPROTEIN"/>
    <property type="match status" value="1"/>
</dbReference>
<evidence type="ECO:0000256" key="1">
    <source>
        <dbReference type="SAM" id="Phobius"/>
    </source>
</evidence>
<dbReference type="Pfam" id="PF07695">
    <property type="entry name" value="7TMR-DISM_7TM"/>
    <property type="match status" value="1"/>
</dbReference>
<feature type="transmembrane region" description="Helical" evidence="1">
    <location>
        <begin position="277"/>
        <end position="296"/>
    </location>
</feature>
<accession>A0A161YJ81</accession>